<gene>
    <name evidence="2" type="ORF">AYI68_g4582</name>
</gene>
<keyword evidence="3" id="KW-1185">Reference proteome</keyword>
<dbReference type="EMBL" id="LSSL01002588">
    <property type="protein sequence ID" value="OLY81315.1"/>
    <property type="molecule type" value="Genomic_DNA"/>
</dbReference>
<reference evidence="2 3" key="1">
    <citation type="journal article" date="2016" name="Mol. Biol. Evol.">
        <title>Genome-Wide Survey of Gut Fungi (Harpellales) Reveals the First Horizontally Transferred Ubiquitin Gene from a Mosquito Host.</title>
        <authorList>
            <person name="Wang Y."/>
            <person name="White M.M."/>
            <person name="Kvist S."/>
            <person name="Moncalvo J.M."/>
        </authorList>
    </citation>
    <scope>NUCLEOTIDE SEQUENCE [LARGE SCALE GENOMIC DNA]</scope>
    <source>
        <strain evidence="2 3">ALG-7-W6</strain>
    </source>
</reference>
<proteinExistence type="predicted"/>
<feature type="chain" id="PRO_5010283342" evidence="1">
    <location>
        <begin position="20"/>
        <end position="1321"/>
    </location>
</feature>
<keyword evidence="1" id="KW-0732">Signal</keyword>
<accession>A0A1R0GWU8</accession>
<comment type="caution">
    <text evidence="2">The sequence shown here is derived from an EMBL/GenBank/DDBJ whole genome shotgun (WGS) entry which is preliminary data.</text>
</comment>
<feature type="signal peptide" evidence="1">
    <location>
        <begin position="1"/>
        <end position="19"/>
    </location>
</feature>
<evidence type="ECO:0000313" key="2">
    <source>
        <dbReference type="EMBL" id="OLY81315.1"/>
    </source>
</evidence>
<sequence>MKLTPTYFVLSILFPLTNSKIVTETVFVTLCDKFTGTIFSGNRANALHTLDPSPEKTYITKKNRDGSEFKVIDESIPTTDPKYYVDIATNNYSILQNDELSEQQDENYSDYYESTYFYDYINNDKPNQSTFKPPAQQDKVYNTYDFDFDFDFEIRPDQRESGINQEPTYIPVINHYTPFEDEYFPKKKLKNLCTKNGKVYKCRSQTSLNTGSYYGEKTSGFPDKISPVQYKTVGFDDNNFDKDSESEGKFMQNNIDLENFNLMKTCDCTNIHKSTTKYDHYPQRKLINPINEVEKYKTVERIKLIEIQETSTKTINVYENKHVFNTDVSTEPIYQYQSFENFVNHDHESYGHPMISNPSYNDDYETFIWEETSEDFDVNANFVKTGFFKYGHHTYSKTNSYDEEMSNYDYFSTASDMVAEMNFEYNYNDESLENDGSCIEDDENSTYIDSESPCTCEKTQMGSKVIKVNYRSAIDSFYETEKSKYLEKGEEQYNKEIKATPIKSHTHTYNFIQPTSKEVWLNKELVSEKNDTSLFDGIEKSPDSISNATIGSDLSVTVSGSNFSSEDGYRKNLLFGFAGGLEKGIRTTMSEYDGSSDYSTESSILFVGGYDEDEGFDFDFDFYEDEDENRDELMMKFEKNSTVKGGHIHETSCVYNYDTYYTAPESSDFIKGSSYSTFKSEIEVQITSETLKSSEKLNTVTKTGGYESTTEIPSIQNESVIKYESIGTVKSMQSMSEEIISLFSLKATDFESFYSKSRYTNYETKEDYLTDSSLNTDVYDLEESNQNISVDSNEYFTTNRIDVYEYSDDDTSKKNSDFSFSVFMTSTNEPIVFGENTKLYPSLDSFFLDQDLLEISEDETPSLISCDSDNTTDEISKCKTRTQYVISHSNSLLGLSKSLDEDSIVFDMELEEKSKEDIVDECDSSSLPDEVYINNKYLLNTEEQKYLFEISEGLKNDESEIIERFYDTERQNQLEFSTSYDEYDSSSQAYIGNQYLSSSVSEILSEIENSTESDFSAIQEFDLSIDEDDFYYQIPLEVNLSHGFYTEDETELDIYDDDYILEAEPLELSKFQKSFTSISLKTEFGAQDSTSGVNNRESDIYGEFHIESDIKSDGSTVEMTATTQLIDPYNDNSEIVVDYGHTTEINVESFLGYRGVNNVINSGGELKDHEYSISIEQLYLSNPTLDQTQTDSIVQETYHNKSLEFSELDSNSMYTDLSDSLDEPESLKSVVKIKHKDDNILSDLAEEDAYKYDSDSTDIMGDHTLSDSPKSLQMNSNMMGFSTIQKTQRQSRINKDPFIYSKINVVNINDEYNDPSRIWSH</sequence>
<evidence type="ECO:0000256" key="1">
    <source>
        <dbReference type="SAM" id="SignalP"/>
    </source>
</evidence>
<organism evidence="2 3">
    <name type="scientific">Smittium mucronatum</name>
    <dbReference type="NCBI Taxonomy" id="133383"/>
    <lineage>
        <taxon>Eukaryota</taxon>
        <taxon>Fungi</taxon>
        <taxon>Fungi incertae sedis</taxon>
        <taxon>Zoopagomycota</taxon>
        <taxon>Kickxellomycotina</taxon>
        <taxon>Harpellomycetes</taxon>
        <taxon>Harpellales</taxon>
        <taxon>Legeriomycetaceae</taxon>
        <taxon>Smittium</taxon>
    </lineage>
</organism>
<protein>
    <submittedName>
        <fullName evidence="2">Uncharacterized protein</fullName>
    </submittedName>
</protein>
<dbReference type="Proteomes" id="UP000187455">
    <property type="component" value="Unassembled WGS sequence"/>
</dbReference>
<name>A0A1R0GWU8_9FUNG</name>
<evidence type="ECO:0000313" key="3">
    <source>
        <dbReference type="Proteomes" id="UP000187455"/>
    </source>
</evidence>